<feature type="compositionally biased region" description="Pro residues" evidence="1">
    <location>
        <begin position="293"/>
        <end position="313"/>
    </location>
</feature>
<dbReference type="PROSITE" id="PS51257">
    <property type="entry name" value="PROKAR_LIPOPROTEIN"/>
    <property type="match status" value="1"/>
</dbReference>
<feature type="signal peptide" evidence="2">
    <location>
        <begin position="1"/>
        <end position="29"/>
    </location>
</feature>
<keyword evidence="2" id="KW-0732">Signal</keyword>
<protein>
    <submittedName>
        <fullName evidence="3">Uncharacterized protein</fullName>
    </submittedName>
</protein>
<feature type="chain" id="PRO_5047350574" evidence="2">
    <location>
        <begin position="30"/>
        <end position="434"/>
    </location>
</feature>
<proteinExistence type="predicted"/>
<evidence type="ECO:0000313" key="4">
    <source>
        <dbReference type="Proteomes" id="UP001649473"/>
    </source>
</evidence>
<keyword evidence="4" id="KW-1185">Reference proteome</keyword>
<gene>
    <name evidence="3" type="ORF">KYT88_01995</name>
</gene>
<feature type="region of interest" description="Disordered" evidence="1">
    <location>
        <begin position="284"/>
        <end position="313"/>
    </location>
</feature>
<dbReference type="RefSeq" id="WP_147362351.1">
    <property type="nucleotide sequence ID" value="NZ_CP083439.1"/>
</dbReference>
<organism evidence="3 4">
    <name type="scientific">Clavibacter seminis</name>
    <dbReference type="NCBI Taxonomy" id="2860285"/>
    <lineage>
        <taxon>Bacteria</taxon>
        <taxon>Bacillati</taxon>
        <taxon>Actinomycetota</taxon>
        <taxon>Actinomycetes</taxon>
        <taxon>Micrococcales</taxon>
        <taxon>Microbacteriaceae</taxon>
        <taxon>Clavibacter</taxon>
    </lineage>
</organism>
<reference evidence="4" key="1">
    <citation type="submission" date="2024-08" db="EMBL/GenBank/DDBJ databases">
        <title>Description of the novel species Clavibacter lycopersicum isolated from tomato seeds.</title>
        <authorList>
            <person name="Arizala E.D."/>
            <person name="Dobhal S."/>
            <person name="Alvarez A."/>
            <person name="Arif M."/>
        </authorList>
    </citation>
    <scope>NUCLEOTIDE SEQUENCE [LARGE SCALE GENOMIC DNA]</scope>
    <source>
        <strain evidence="4">A6099</strain>
    </source>
</reference>
<dbReference type="Proteomes" id="UP001649473">
    <property type="component" value="Chromosome"/>
</dbReference>
<evidence type="ECO:0000313" key="3">
    <source>
        <dbReference type="EMBL" id="UKF25497.1"/>
    </source>
</evidence>
<evidence type="ECO:0000256" key="1">
    <source>
        <dbReference type="SAM" id="MobiDB-lite"/>
    </source>
</evidence>
<dbReference type="EMBL" id="CP083439">
    <property type="protein sequence ID" value="UKF25497.1"/>
    <property type="molecule type" value="Genomic_DNA"/>
</dbReference>
<name>A0ABY3T9E8_9MICO</name>
<sequence length="434" mass="43959">MGMRTRRRAATALAAVVILASALSGCSWLHPDPPEATVSSVEALRVRLAAVDGISDVTTHLSPSGEGFVPDEWTAQVEATADTPDPAVAAAVRAALGDGVTQAELILSLALPAGDGAAPVRLDPRDPVVVDLVETWRRIPGVASVDVVDSARFVSLQEGVAFAEVADRLRASLGDAEGQVTLRRGTASVGVTADGPRAAVLGVVDLLAARPDVAEVYAVPGSASPRDRVVVETRDGAGVAAVLAATVDERANAGSGPRAEFTVRAPTSSFAAADPDEEITGWLGLPLGSPEPGDIPEPPEPTTPAAPPSPAAPPVLVDVGAQEAGVRAFLEAAAVTTGVPAEVTTVATQCEDGSAGTQATGSVLIPIFTVMDEPQPPFDAITRSWTEAGFVPGGSAMGRDFWKAGDGRADGVASASIRGTSEGLSLSAESVCVR</sequence>
<accession>A0ABY3T9E8</accession>
<evidence type="ECO:0000256" key="2">
    <source>
        <dbReference type="SAM" id="SignalP"/>
    </source>
</evidence>